<dbReference type="Proteomes" id="UP000236724">
    <property type="component" value="Unassembled WGS sequence"/>
</dbReference>
<reference evidence="1 2" key="1">
    <citation type="submission" date="2016-10" db="EMBL/GenBank/DDBJ databases">
        <authorList>
            <person name="de Groot N.N."/>
        </authorList>
    </citation>
    <scope>NUCLEOTIDE SEQUENCE [LARGE SCALE GENOMIC DNA]</scope>
    <source>
        <strain evidence="1">MBHS1</strain>
    </source>
</reference>
<dbReference type="RefSeq" id="WP_103922562.1">
    <property type="nucleotide sequence ID" value="NZ_FMSV02000558.1"/>
</dbReference>
<dbReference type="AlphaFoldDB" id="A0A1H6FJ48"/>
<dbReference type="EMBL" id="FMSV02000558">
    <property type="protein sequence ID" value="SEH09065.1"/>
    <property type="molecule type" value="Genomic_DNA"/>
</dbReference>
<organism evidence="1 2">
    <name type="scientific">Candidatus Venteria ishoeyi</name>
    <dbReference type="NCBI Taxonomy" id="1899563"/>
    <lineage>
        <taxon>Bacteria</taxon>
        <taxon>Pseudomonadati</taxon>
        <taxon>Pseudomonadota</taxon>
        <taxon>Gammaproteobacteria</taxon>
        <taxon>Thiotrichales</taxon>
        <taxon>Thiotrichaceae</taxon>
        <taxon>Venteria</taxon>
    </lineage>
</organism>
<gene>
    <name evidence="1" type="ORF">MBHS_04958</name>
</gene>
<evidence type="ECO:0008006" key="3">
    <source>
        <dbReference type="Google" id="ProtNLM"/>
    </source>
</evidence>
<name>A0A1H6FJ48_9GAMM</name>
<protein>
    <recommendedName>
        <fullName evidence="3">Antitoxin</fullName>
    </recommendedName>
</protein>
<evidence type="ECO:0000313" key="1">
    <source>
        <dbReference type="EMBL" id="SEH09065.1"/>
    </source>
</evidence>
<accession>A0A1H6FJ48</accession>
<proteinExistence type="predicted"/>
<sequence>MNQLTVRGFGPELAQYIKLLAENEHISLNQAALRLMLKGAALDNSSNLCQLGNALDAFIGSWSAEEAQQFDQQTAQLRQIDDELWQ</sequence>
<keyword evidence="2" id="KW-1185">Reference proteome</keyword>
<evidence type="ECO:0000313" key="2">
    <source>
        <dbReference type="Proteomes" id="UP000236724"/>
    </source>
</evidence>
<dbReference type="OrthoDB" id="5420897at2"/>